<comment type="caution">
    <text evidence="2">The sequence shown here is derived from an EMBL/GenBank/DDBJ whole genome shotgun (WGS) entry which is preliminary data.</text>
</comment>
<protein>
    <recommendedName>
        <fullName evidence="1">ZSWIM1/3 RNaseH-like domain-containing protein</fullName>
    </recommendedName>
</protein>
<dbReference type="EMBL" id="JAHWGI010001108">
    <property type="protein sequence ID" value="KAK3922729.1"/>
    <property type="molecule type" value="Genomic_DNA"/>
</dbReference>
<evidence type="ECO:0000259" key="1">
    <source>
        <dbReference type="Pfam" id="PF21056"/>
    </source>
</evidence>
<feature type="domain" description="ZSWIM1/3 RNaseH-like" evidence="1">
    <location>
        <begin position="185"/>
        <end position="312"/>
    </location>
</feature>
<reference evidence="2" key="2">
    <citation type="journal article" date="2023" name="BMC Genomics">
        <title>Pest status, molecular evolution, and epigenetic factors derived from the genome assembly of Frankliniella fusca, a thysanopteran phytovirus vector.</title>
        <authorList>
            <person name="Catto M.A."/>
            <person name="Labadie P.E."/>
            <person name="Jacobson A.L."/>
            <person name="Kennedy G.G."/>
            <person name="Srinivasan R."/>
            <person name="Hunt B.G."/>
        </authorList>
    </citation>
    <scope>NUCLEOTIDE SEQUENCE</scope>
    <source>
        <strain evidence="2">PL_HMW_Pooled</strain>
    </source>
</reference>
<dbReference type="AlphaFoldDB" id="A0AAE1LLB5"/>
<dbReference type="PANTHER" id="PTHR31569">
    <property type="entry name" value="SWIM-TYPE DOMAIN-CONTAINING PROTEIN"/>
    <property type="match status" value="1"/>
</dbReference>
<dbReference type="InterPro" id="IPR048324">
    <property type="entry name" value="ZSWIM1-3_RNaseH-like"/>
</dbReference>
<evidence type="ECO:0000313" key="2">
    <source>
        <dbReference type="EMBL" id="KAK3922729.1"/>
    </source>
</evidence>
<accession>A0AAE1LLB5</accession>
<reference evidence="2" key="1">
    <citation type="submission" date="2021-07" db="EMBL/GenBank/DDBJ databases">
        <authorList>
            <person name="Catto M.A."/>
            <person name="Jacobson A."/>
            <person name="Kennedy G."/>
            <person name="Labadie P."/>
            <person name="Hunt B.G."/>
            <person name="Srinivasan R."/>
        </authorList>
    </citation>
    <scope>NUCLEOTIDE SEQUENCE</scope>
    <source>
        <strain evidence="2">PL_HMW_Pooled</strain>
        <tissue evidence="2">Head</tissue>
    </source>
</reference>
<dbReference type="Proteomes" id="UP001219518">
    <property type="component" value="Unassembled WGS sequence"/>
</dbReference>
<name>A0AAE1LLB5_9NEOP</name>
<organism evidence="2 3">
    <name type="scientific">Frankliniella fusca</name>
    <dbReference type="NCBI Taxonomy" id="407009"/>
    <lineage>
        <taxon>Eukaryota</taxon>
        <taxon>Metazoa</taxon>
        <taxon>Ecdysozoa</taxon>
        <taxon>Arthropoda</taxon>
        <taxon>Hexapoda</taxon>
        <taxon>Insecta</taxon>
        <taxon>Pterygota</taxon>
        <taxon>Neoptera</taxon>
        <taxon>Paraneoptera</taxon>
        <taxon>Thysanoptera</taxon>
        <taxon>Terebrantia</taxon>
        <taxon>Thripoidea</taxon>
        <taxon>Thripidae</taxon>
        <taxon>Frankliniella</taxon>
    </lineage>
</organism>
<dbReference type="InterPro" id="IPR052579">
    <property type="entry name" value="Zinc_finger_SWIM"/>
</dbReference>
<dbReference type="Pfam" id="PF21056">
    <property type="entry name" value="ZSWIM1-3_RNaseH-like"/>
    <property type="match status" value="1"/>
</dbReference>
<evidence type="ECO:0000313" key="3">
    <source>
        <dbReference type="Proteomes" id="UP001219518"/>
    </source>
</evidence>
<proteinExistence type="predicted"/>
<keyword evidence="3" id="KW-1185">Reference proteome</keyword>
<sequence>MDDMEEEPEKKCGLYVGQRFTAWKDAEVALDNNCESRLFQCPLRLHNENVKLQSRQETELYSEDLEYKNIVLTCASAGPKRINRGKGERPIQATWKIDCPVKVQLIATKNYLQIEKRKKLMHENTASTAKTFTAGVKPCVVRSTLRSLGCDRIQARDLSNLRAKWKREKMGGKTPEQKLAETIQQLLQADSQACVHTGKGEDGDLEFLFVQTSAMRAVVEKFGTVMLLDHTYKINKAGMPVTVFMCMDGNGNGRAAGYAFIANEKSVTIQKVLQCFVSVIGDKVASAIQTVVIDKDYSEVKGIRNVLPNVHIQLCDFHVKRTFDARVKKFKETEKVSSLLTQLRFCGDEKEFDQLTAQLESESSELFFQYFKESWMLCSLAWSFRDKKKSANLGNNTNNRLENHKSKIKVMLGPNLELFEALEKLIELVLNKEDDVFFPM</sequence>
<gene>
    <name evidence="2" type="ORF">KUF71_000131</name>
</gene>
<dbReference type="PANTHER" id="PTHR31569:SF4">
    <property type="entry name" value="SWIM-TYPE DOMAIN-CONTAINING PROTEIN"/>
    <property type="match status" value="1"/>
</dbReference>